<evidence type="ECO:0000256" key="5">
    <source>
        <dbReference type="ARBA" id="ARBA00023180"/>
    </source>
</evidence>
<dbReference type="GO" id="GO:0005886">
    <property type="term" value="C:plasma membrane"/>
    <property type="evidence" value="ECO:0007669"/>
    <property type="project" value="TreeGrafter"/>
</dbReference>
<dbReference type="GO" id="GO:0030215">
    <property type="term" value="F:semaphorin receptor binding"/>
    <property type="evidence" value="ECO:0007669"/>
    <property type="project" value="InterPro"/>
</dbReference>
<evidence type="ECO:0000259" key="9">
    <source>
        <dbReference type="PROSITE" id="PS51004"/>
    </source>
</evidence>
<feature type="domain" description="Ig-like" evidence="8">
    <location>
        <begin position="553"/>
        <end position="630"/>
    </location>
</feature>
<feature type="signal peptide" evidence="7">
    <location>
        <begin position="1"/>
        <end position="22"/>
    </location>
</feature>
<gene>
    <name evidence="11" type="primary">sema4e</name>
</gene>
<keyword evidence="4" id="KW-1015">Disulfide bond</keyword>
<dbReference type="InterPro" id="IPR036352">
    <property type="entry name" value="Semap_dom_sf"/>
</dbReference>
<dbReference type="SUPFAM" id="SSF103575">
    <property type="entry name" value="Plexin repeat"/>
    <property type="match status" value="1"/>
</dbReference>
<dbReference type="PROSITE" id="PS50835">
    <property type="entry name" value="IG_LIKE"/>
    <property type="match status" value="1"/>
</dbReference>
<dbReference type="InterPro" id="IPR027231">
    <property type="entry name" value="Semaphorin"/>
</dbReference>
<dbReference type="SUPFAM" id="SSF48726">
    <property type="entry name" value="Immunoglobulin"/>
    <property type="match status" value="1"/>
</dbReference>
<dbReference type="GeneID" id="115812178"/>
<dbReference type="PROSITE" id="PS51004">
    <property type="entry name" value="SEMA"/>
    <property type="match status" value="1"/>
</dbReference>
<dbReference type="Gene3D" id="3.30.1680.10">
    <property type="entry name" value="ligand-binding face of the semaphorins, domain 2"/>
    <property type="match status" value="1"/>
</dbReference>
<proteinExistence type="inferred from homology"/>
<dbReference type="RefSeq" id="XP_030630525.1">
    <property type="nucleotide sequence ID" value="XM_030774665.1"/>
</dbReference>
<dbReference type="InterPro" id="IPR015943">
    <property type="entry name" value="WD40/YVTN_repeat-like_dom_sf"/>
</dbReference>
<dbReference type="Pfam" id="PF01437">
    <property type="entry name" value="PSI"/>
    <property type="match status" value="1"/>
</dbReference>
<dbReference type="GO" id="GO:0005615">
    <property type="term" value="C:extracellular space"/>
    <property type="evidence" value="ECO:0007669"/>
    <property type="project" value="TreeGrafter"/>
</dbReference>
<dbReference type="InterPro" id="IPR036179">
    <property type="entry name" value="Ig-like_dom_sf"/>
</dbReference>
<accession>A0A6J2VCF9</accession>
<keyword evidence="10" id="KW-1185">Reference proteome</keyword>
<dbReference type="AlphaFoldDB" id="A0A6J2VCF9"/>
<dbReference type="GO" id="GO:0045499">
    <property type="term" value="F:chemorepellent activity"/>
    <property type="evidence" value="ECO:0007669"/>
    <property type="project" value="TreeGrafter"/>
</dbReference>
<keyword evidence="7" id="KW-0732">Signal</keyword>
<dbReference type="InterPro" id="IPR016201">
    <property type="entry name" value="PSI"/>
</dbReference>
<dbReference type="SMART" id="SM00409">
    <property type="entry name" value="IG"/>
    <property type="match status" value="1"/>
</dbReference>
<organism evidence="10 11">
    <name type="scientific">Chanos chanos</name>
    <name type="common">Milkfish</name>
    <name type="synonym">Mugil chanos</name>
    <dbReference type="NCBI Taxonomy" id="29144"/>
    <lineage>
        <taxon>Eukaryota</taxon>
        <taxon>Metazoa</taxon>
        <taxon>Chordata</taxon>
        <taxon>Craniata</taxon>
        <taxon>Vertebrata</taxon>
        <taxon>Euteleostomi</taxon>
        <taxon>Actinopterygii</taxon>
        <taxon>Neopterygii</taxon>
        <taxon>Teleostei</taxon>
        <taxon>Ostariophysi</taxon>
        <taxon>Gonorynchiformes</taxon>
        <taxon>Chanidae</taxon>
        <taxon>Chanos</taxon>
    </lineage>
</organism>
<dbReference type="SMART" id="SM00630">
    <property type="entry name" value="Sema"/>
    <property type="match status" value="1"/>
</dbReference>
<dbReference type="GO" id="GO:0001755">
    <property type="term" value="P:neural crest cell migration"/>
    <property type="evidence" value="ECO:0007669"/>
    <property type="project" value="TreeGrafter"/>
</dbReference>
<dbReference type="PANTHER" id="PTHR11036:SF135">
    <property type="entry name" value="SEMAPHORIN 4D ISOFORM X1-RELATED"/>
    <property type="match status" value="1"/>
</dbReference>
<comment type="caution">
    <text evidence="6">Lacks conserved residue(s) required for the propagation of feature annotation.</text>
</comment>
<name>A0A6J2VCF9_CHACN</name>
<dbReference type="Proteomes" id="UP000504632">
    <property type="component" value="Chromosome 5"/>
</dbReference>
<evidence type="ECO:0000313" key="10">
    <source>
        <dbReference type="Proteomes" id="UP000504632"/>
    </source>
</evidence>
<dbReference type="CTD" id="796377"/>
<comment type="subcellular location">
    <subcellularLocation>
        <location evidence="1">Membrane</location>
    </subcellularLocation>
</comment>
<dbReference type="GO" id="GO:0030335">
    <property type="term" value="P:positive regulation of cell migration"/>
    <property type="evidence" value="ECO:0007669"/>
    <property type="project" value="TreeGrafter"/>
</dbReference>
<dbReference type="SMART" id="SM00423">
    <property type="entry name" value="PSI"/>
    <property type="match status" value="1"/>
</dbReference>
<dbReference type="OrthoDB" id="9988752at2759"/>
<evidence type="ECO:0000313" key="11">
    <source>
        <dbReference type="RefSeq" id="XP_030630525.1"/>
    </source>
</evidence>
<keyword evidence="5" id="KW-0325">Glycoprotein</keyword>
<evidence type="ECO:0000259" key="8">
    <source>
        <dbReference type="PROSITE" id="PS50835"/>
    </source>
</evidence>
<keyword evidence="3" id="KW-0472">Membrane</keyword>
<dbReference type="Gene3D" id="2.60.40.10">
    <property type="entry name" value="Immunoglobulins"/>
    <property type="match status" value="1"/>
</dbReference>
<protein>
    <submittedName>
        <fullName evidence="11">Semaphorin-4E</fullName>
    </submittedName>
</protein>
<evidence type="ECO:0000256" key="7">
    <source>
        <dbReference type="SAM" id="SignalP"/>
    </source>
</evidence>
<comment type="similarity">
    <text evidence="2">Belongs to the semaphorin family.</text>
</comment>
<dbReference type="InterPro" id="IPR001627">
    <property type="entry name" value="Semap_dom"/>
</dbReference>
<dbReference type="GO" id="GO:0007411">
    <property type="term" value="P:axon guidance"/>
    <property type="evidence" value="ECO:0007669"/>
    <property type="project" value="TreeGrafter"/>
</dbReference>
<dbReference type="Gene3D" id="2.130.10.10">
    <property type="entry name" value="YVTN repeat-like/Quinoprotein amine dehydrogenase"/>
    <property type="match status" value="1"/>
</dbReference>
<evidence type="ECO:0000256" key="3">
    <source>
        <dbReference type="ARBA" id="ARBA00023136"/>
    </source>
</evidence>
<evidence type="ECO:0000256" key="2">
    <source>
        <dbReference type="ARBA" id="ARBA00009492"/>
    </source>
</evidence>
<dbReference type="InterPro" id="IPR013783">
    <property type="entry name" value="Ig-like_fold"/>
</dbReference>
<feature type="chain" id="PRO_5026744372" evidence="7">
    <location>
        <begin position="23"/>
        <end position="760"/>
    </location>
</feature>
<dbReference type="InParanoid" id="A0A6J2VCF9"/>
<sequence>MSLLIVLCFCYLSSLTPTDTHGCSLDCVPRKTVPYSNNGRLFREEGIWNYSTMLLREDLNVLILGAREAVFALDLKDITQKLAEVKWEVPDKQQDECGYKGKDIEVDCQNYIRILHKMEDGKMYVCGTHAFNPTCDHLTYANGTLTREGIAEDGKGKCPFDPFQRYASAFVEGHLFSATSMNFLGSEPVVMRSSEDQIRTEFTTSWLNEPTFIYMDHIAEGGVDDDDDKVYLFFSETAVEYDFFNRLAVSRVARVCKGDQGGLRTLQRKWTSFMKARLDCPVLKASLPFLVQDVFRLCDGHWSSCLFYAVFTSQLESSQHSAVCAYSIKDIQDVFTKGKFKTKVSVQPSFEKWVMYNGDLPDPRPGACINPEARDKGYKTSLDLPDKTLQFIKDRPLMDQAVQPLRNGPVLIKNGAAFTRIVVTNVTALDRNWHIVMFIGTESGSVLKAVNYEGEMFIIEEVQVFQPAEPVNILRLSVTTGQLYVGSNLGAMQMPLSVCSRYSSCVDCVLARDPYCVWDLTINKCANLFDKHRNGSSEIIQSLMKGDASRCPPAESAKPVKTLFFLGSDVKLHCPPGSNLARTEWKVNEEVLTNSKSRQIHHDGLMILNASDTDAGHYVCRSVEKTYYLTHAMYDLSVQGSASRHLPQNQRNSGELVTLKVFVALLSMMLVALVVWNLYQGHISLPGCSKVRQDTGSGQTAFPSVLDPLCNQEEKVTALPGNSNSNNNHEVDDLVLSYPEEKTINHSPLDIRYIDDESEI</sequence>
<dbReference type="GO" id="GO:0000122">
    <property type="term" value="P:negative regulation of transcription by RNA polymerase II"/>
    <property type="evidence" value="ECO:0007669"/>
    <property type="project" value="TreeGrafter"/>
</dbReference>
<dbReference type="InterPro" id="IPR003599">
    <property type="entry name" value="Ig_sub"/>
</dbReference>
<reference evidence="11" key="1">
    <citation type="submission" date="2025-08" db="UniProtKB">
        <authorList>
            <consortium name="RefSeq"/>
        </authorList>
    </citation>
    <scope>IDENTIFICATION</scope>
</reference>
<dbReference type="FunFam" id="2.130.10.10:FF:001703">
    <property type="entry name" value="Semaphorin 4e"/>
    <property type="match status" value="1"/>
</dbReference>
<evidence type="ECO:0000256" key="4">
    <source>
        <dbReference type="ARBA" id="ARBA00023157"/>
    </source>
</evidence>
<evidence type="ECO:0000256" key="1">
    <source>
        <dbReference type="ARBA" id="ARBA00004370"/>
    </source>
</evidence>
<dbReference type="InterPro" id="IPR002165">
    <property type="entry name" value="Plexin_repeat"/>
</dbReference>
<dbReference type="PANTHER" id="PTHR11036">
    <property type="entry name" value="SEMAPHORIN"/>
    <property type="match status" value="1"/>
</dbReference>
<dbReference type="Pfam" id="PF01403">
    <property type="entry name" value="Sema"/>
    <property type="match status" value="1"/>
</dbReference>
<dbReference type="GO" id="GO:0071526">
    <property type="term" value="P:semaphorin-plexin signaling pathway"/>
    <property type="evidence" value="ECO:0007669"/>
    <property type="project" value="TreeGrafter"/>
</dbReference>
<dbReference type="GO" id="GO:0043931">
    <property type="term" value="P:ossification involved in bone maturation"/>
    <property type="evidence" value="ECO:0007669"/>
    <property type="project" value="TreeGrafter"/>
</dbReference>
<dbReference type="InterPro" id="IPR007110">
    <property type="entry name" value="Ig-like_dom"/>
</dbReference>
<evidence type="ECO:0000256" key="6">
    <source>
        <dbReference type="PROSITE-ProRule" id="PRU00352"/>
    </source>
</evidence>
<feature type="domain" description="Sema" evidence="9">
    <location>
        <begin position="30"/>
        <end position="496"/>
    </location>
</feature>
<dbReference type="SUPFAM" id="SSF101912">
    <property type="entry name" value="Sema domain"/>
    <property type="match status" value="1"/>
</dbReference>